<dbReference type="Pfam" id="PF26550">
    <property type="entry name" value="Tricorn_2nd"/>
    <property type="match status" value="1"/>
</dbReference>
<dbReference type="PANTHER" id="PTHR43253:SF1">
    <property type="entry name" value="TRICORN PROTEASE HOMOLOG 2-RELATED"/>
    <property type="match status" value="1"/>
</dbReference>
<dbReference type="GO" id="GO:0008236">
    <property type="term" value="F:serine-type peptidase activity"/>
    <property type="evidence" value="ECO:0007669"/>
    <property type="project" value="UniProtKB-UniRule"/>
</dbReference>
<evidence type="ECO:0000256" key="5">
    <source>
        <dbReference type="ARBA" id="ARBA00022801"/>
    </source>
</evidence>
<dbReference type="Pfam" id="PF03572">
    <property type="entry name" value="Peptidase_S41"/>
    <property type="match status" value="1"/>
</dbReference>
<dbReference type="Gene3D" id="3.30.750.44">
    <property type="match status" value="1"/>
</dbReference>
<dbReference type="Pfam" id="PF14684">
    <property type="entry name" value="Tricorn_C1"/>
    <property type="match status" value="1"/>
</dbReference>
<dbReference type="RefSeq" id="WP_208256931.1">
    <property type="nucleotide sequence ID" value="NZ_JAGEOJ010000007.1"/>
</dbReference>
<dbReference type="Pfam" id="PF26549">
    <property type="entry name" value="Tricorn_N"/>
    <property type="match status" value="1"/>
</dbReference>
<reference evidence="11" key="1">
    <citation type="submission" date="2021-03" db="EMBL/GenBank/DDBJ databases">
        <authorList>
            <person name="Kanchanasin P."/>
            <person name="Saeng-In P."/>
            <person name="Phongsopitanun W."/>
            <person name="Yuki M."/>
            <person name="Kudo T."/>
            <person name="Ohkuma M."/>
            <person name="Tanasupawat S."/>
        </authorList>
    </citation>
    <scope>NUCLEOTIDE SEQUENCE</scope>
    <source>
        <strain evidence="11">GKU 128</strain>
    </source>
</reference>
<evidence type="ECO:0000256" key="6">
    <source>
        <dbReference type="ARBA" id="ARBA00022825"/>
    </source>
</evidence>
<evidence type="ECO:0000256" key="1">
    <source>
        <dbReference type="ARBA" id="ARBA00004496"/>
    </source>
</evidence>
<dbReference type="SUPFAM" id="SSF50156">
    <property type="entry name" value="PDZ domain-like"/>
    <property type="match status" value="1"/>
</dbReference>
<evidence type="ECO:0000256" key="8">
    <source>
        <dbReference type="PIRSR" id="PIRSR036421-1"/>
    </source>
</evidence>
<organism evidence="11 12">
    <name type="scientific">Actinomadura barringtoniae</name>
    <dbReference type="NCBI Taxonomy" id="1427535"/>
    <lineage>
        <taxon>Bacteria</taxon>
        <taxon>Bacillati</taxon>
        <taxon>Actinomycetota</taxon>
        <taxon>Actinomycetes</taxon>
        <taxon>Streptosporangiales</taxon>
        <taxon>Thermomonosporaceae</taxon>
        <taxon>Actinomadura</taxon>
    </lineage>
</organism>
<evidence type="ECO:0000259" key="10">
    <source>
        <dbReference type="SMART" id="SM00245"/>
    </source>
</evidence>
<keyword evidence="5 7" id="KW-0378">Hydrolase</keyword>
<dbReference type="InterPro" id="IPR028204">
    <property type="entry name" value="Tricorn_C1"/>
</dbReference>
<comment type="caution">
    <text evidence="11">The sequence shown here is derived from an EMBL/GenBank/DDBJ whole genome shotgun (WGS) entry which is preliminary data.</text>
</comment>
<keyword evidence="12" id="KW-1185">Reference proteome</keyword>
<gene>
    <name evidence="11" type="ORF">J4573_18505</name>
</gene>
<accession>A0A939PBE8</accession>
<keyword evidence="3 7" id="KW-0963">Cytoplasm</keyword>
<evidence type="ECO:0000256" key="4">
    <source>
        <dbReference type="ARBA" id="ARBA00022670"/>
    </source>
</evidence>
<feature type="active site" description="Charge relay system" evidence="8">
    <location>
        <position position="1004"/>
    </location>
</feature>
<dbReference type="Gene3D" id="2.130.10.10">
    <property type="entry name" value="YVTN repeat-like/Quinoprotein amine dehydrogenase"/>
    <property type="match status" value="1"/>
</dbReference>
<dbReference type="InterPro" id="IPR029414">
    <property type="entry name" value="Tricorn_PDZ"/>
</dbReference>
<protein>
    <recommendedName>
        <fullName evidence="7">Tricorn protease homolog</fullName>
        <ecNumber evidence="7">3.4.21.-</ecNumber>
    </recommendedName>
</protein>
<keyword evidence="6 7" id="KW-0720">Serine protease</keyword>
<feature type="domain" description="Tail specific protease" evidence="10">
    <location>
        <begin position="811"/>
        <end position="1015"/>
    </location>
</feature>
<dbReference type="InterPro" id="IPR005151">
    <property type="entry name" value="Tail-specific_protease"/>
</dbReference>
<dbReference type="Gene3D" id="2.120.10.60">
    <property type="entry name" value="Tricorn protease N-terminal domain"/>
    <property type="match status" value="1"/>
</dbReference>
<feature type="site" description="Transition state stabilizer; via amide nitrogen" evidence="9">
    <location>
        <position position="947"/>
    </location>
</feature>
<dbReference type="PIRSF" id="PIRSF036421">
    <property type="entry name" value="Tricorn_protease"/>
    <property type="match status" value="1"/>
</dbReference>
<keyword evidence="4 7" id="KW-0645">Protease</keyword>
<comment type="subcellular location">
    <subcellularLocation>
        <location evidence="1 7">Cytoplasm</location>
    </subcellularLocation>
</comment>
<evidence type="ECO:0000256" key="9">
    <source>
        <dbReference type="PIRSR" id="PIRSR036421-3"/>
    </source>
</evidence>
<dbReference type="AlphaFoldDB" id="A0A939PBE8"/>
<dbReference type="GO" id="GO:0005737">
    <property type="term" value="C:cytoplasm"/>
    <property type="evidence" value="ECO:0007669"/>
    <property type="project" value="UniProtKB-SubCell"/>
</dbReference>
<sequence>MPEYMRYPAILDELVVFVSDDDLWLVPVEGGRAWRLTATPAEVGHPRISPDASQVAFVGSEEGPDEVYVMPLSGGAARRLTYQGAGCRVVGWDPDGMVVYAGDAGQPFATMRWLHRVGAEGHAPPERLPYGPANSVSYGPDGGVVLGRNTADPARWKRYRGGTTGYLWIDRSGEGSFERLPRLDGNIAAPCWIGDRIFFLSDHEGVGNVYSCTVGGEDLRRHTDHEDFYARNLASDGRRLVYHAGGDIFLLDPADGASDDASAGSRRIDIRLGSSRAQRHRRFADAAEYLDSVTPSPDGTGLAITTRGKAFTFGNWAGPVRRHGAPTGVRYRLLTWLNDRCRLIAAASDDGARERLVLLTADGERAPAEFEADTGRVTSLAVAPGTSDQVALTNHRNELLLVHAADPAAPAIRLDASPFGAIEDPAWSPDGRWLAYTCPDTAQTTAIKVCRVATRESRILLEPVLRDRRPSFDPNGELLYFIGARVFNPISDSLQFEMGFPLGTLPYAVALRADVPSPFLAPPEGKDVDRGETTTVEIEFNGIDRRVVAFPVPEARYARVAGVRGTARVLLSYQPIEGVRGETLLSSALLAYDFKDQKHKQLASNINDFWLARDETTLVYRADRRIRVAAAGKDLPDGDRPGRASGWIDLSRVKVSISPESEWRQMFREAWRLQLEHFWSEDMSGLDWHGVYERYLPLVDRVSTRSEFSDLLWEMQGELGTSHAYERGGAYRPQTIYPQAHLGVDWSIDLETGRYVIESIVHGDPWDALATSPLNVPGIDVLPGDAVLAVNGQPVGLGLSDPQEHLVNQVGQEVELTLQRGDRAPTRVTVRAVRNERPGRYRDWVSGNRRLVCERTGGRVGYLHIPDMKATGFAEFHRGYLTQYDCDALIVDARFNGGGHVSSLLLEKLARPRLGFDHPRWGVPTPYLPQSPAGPLVGLINEFTGSDGDVFAHSFKRLKLGPLIGRRTWGGVVGILPRHRLADLTLTTQPEFSFAFDDVGWRLENYGTDPDIEVDIAPQDYAAGHDTQLEKAIETALELLEQHPPHRPNRPQTTA</sequence>
<dbReference type="Proteomes" id="UP000669179">
    <property type="component" value="Unassembled WGS sequence"/>
</dbReference>
<dbReference type="EMBL" id="JAGEOJ010000007">
    <property type="protein sequence ID" value="MBO2449102.1"/>
    <property type="molecule type" value="Genomic_DNA"/>
</dbReference>
<dbReference type="EC" id="3.4.21.-" evidence="7"/>
<dbReference type="Pfam" id="PF14685">
    <property type="entry name" value="PDZ_Tricorn"/>
    <property type="match status" value="1"/>
</dbReference>
<evidence type="ECO:0000313" key="11">
    <source>
        <dbReference type="EMBL" id="MBO2449102.1"/>
    </source>
</evidence>
<dbReference type="SUPFAM" id="SSF69304">
    <property type="entry name" value="Tricorn protease N-terminal domain"/>
    <property type="match status" value="1"/>
</dbReference>
<dbReference type="GO" id="GO:0006508">
    <property type="term" value="P:proteolysis"/>
    <property type="evidence" value="ECO:0007669"/>
    <property type="project" value="UniProtKB-UniRule"/>
</dbReference>
<evidence type="ECO:0000256" key="2">
    <source>
        <dbReference type="ARBA" id="ARBA00008524"/>
    </source>
</evidence>
<dbReference type="CDD" id="cd07562">
    <property type="entry name" value="Peptidase_S41_TRI"/>
    <property type="match status" value="1"/>
</dbReference>
<dbReference type="SUPFAM" id="SSF52096">
    <property type="entry name" value="ClpP/crotonase"/>
    <property type="match status" value="1"/>
</dbReference>
<evidence type="ECO:0000256" key="7">
    <source>
        <dbReference type="PIRNR" id="PIRNR036421"/>
    </source>
</evidence>
<dbReference type="Gene3D" id="2.30.42.10">
    <property type="match status" value="1"/>
</dbReference>
<dbReference type="PANTHER" id="PTHR43253">
    <property type="entry name" value="TRICORN PROTEASE HOMOLOG 2-RELATED"/>
    <property type="match status" value="1"/>
</dbReference>
<dbReference type="Gene3D" id="3.90.226.10">
    <property type="entry name" value="2-enoyl-CoA Hydratase, Chain A, domain 1"/>
    <property type="match status" value="1"/>
</dbReference>
<name>A0A939PBE8_9ACTN</name>
<dbReference type="InterPro" id="IPR015943">
    <property type="entry name" value="WD40/YVTN_repeat-like_dom_sf"/>
</dbReference>
<evidence type="ECO:0000313" key="12">
    <source>
        <dbReference type="Proteomes" id="UP000669179"/>
    </source>
</evidence>
<dbReference type="SUPFAM" id="SSF82171">
    <property type="entry name" value="DPP6 N-terminal domain-like"/>
    <property type="match status" value="1"/>
</dbReference>
<dbReference type="InterPro" id="IPR029045">
    <property type="entry name" value="ClpP/crotonase-like_dom_sf"/>
</dbReference>
<comment type="function">
    <text evidence="7">Degrades oligopeptides.</text>
</comment>
<feature type="active site" description="Charge relay system" evidence="8">
    <location>
        <position position="723"/>
    </location>
</feature>
<dbReference type="SMART" id="SM00245">
    <property type="entry name" value="TSPc"/>
    <property type="match status" value="1"/>
</dbReference>
<dbReference type="InterPro" id="IPR012393">
    <property type="entry name" value="Tricorn_protease"/>
</dbReference>
<evidence type="ECO:0000256" key="3">
    <source>
        <dbReference type="ARBA" id="ARBA00022490"/>
    </source>
</evidence>
<feature type="active site" description="Nucleophile" evidence="8">
    <location>
        <position position="946"/>
    </location>
</feature>
<proteinExistence type="inferred from homology"/>
<dbReference type="InterPro" id="IPR036034">
    <property type="entry name" value="PDZ_sf"/>
</dbReference>
<comment type="similarity">
    <text evidence="2 7">Belongs to the peptidase S41B family.</text>
</comment>